<dbReference type="Proteomes" id="UP000217676">
    <property type="component" value="Chromosome"/>
</dbReference>
<dbReference type="InterPro" id="IPR023393">
    <property type="entry name" value="START-like_dom_sf"/>
</dbReference>
<feature type="region of interest" description="Disordered" evidence="1">
    <location>
        <begin position="130"/>
        <end position="153"/>
    </location>
</feature>
<dbReference type="AlphaFoldDB" id="A0A160NUQ2"/>
<dbReference type="InterPro" id="IPR019587">
    <property type="entry name" value="Polyketide_cyclase/dehydratase"/>
</dbReference>
<gene>
    <name evidence="2" type="ORF">SLA_0611</name>
</gene>
<protein>
    <recommendedName>
        <fullName evidence="4">Carbon monoxide dehydrogenase subunit G</fullName>
    </recommendedName>
</protein>
<keyword evidence="3" id="KW-1185">Reference proteome</keyword>
<evidence type="ECO:0008006" key="4">
    <source>
        <dbReference type="Google" id="ProtNLM"/>
    </source>
</evidence>
<name>A0A160NUQ2_STRLU</name>
<accession>A0A160NUQ2</accession>
<reference evidence="2 3" key="1">
    <citation type="journal article" date="2016" name="Genome Announc.">
        <title>Complete Genome Sequence of Thiostrepton-Producing Streptomyces laurentii ATCC 31255.</title>
        <authorList>
            <person name="Doi K."/>
            <person name="Fujino Y."/>
            <person name="Nagayoshi Y."/>
            <person name="Ohshima T."/>
            <person name="Ogata S."/>
        </authorList>
    </citation>
    <scope>NUCLEOTIDE SEQUENCE [LARGE SCALE GENOMIC DNA]</scope>
    <source>
        <strain evidence="2 3">ATCC 31255</strain>
    </source>
</reference>
<evidence type="ECO:0000256" key="1">
    <source>
        <dbReference type="SAM" id="MobiDB-lite"/>
    </source>
</evidence>
<dbReference type="EMBL" id="AP017424">
    <property type="protein sequence ID" value="BAU81565.1"/>
    <property type="molecule type" value="Genomic_DNA"/>
</dbReference>
<feature type="region of interest" description="Disordered" evidence="1">
    <location>
        <begin position="67"/>
        <end position="97"/>
    </location>
</feature>
<evidence type="ECO:0000313" key="2">
    <source>
        <dbReference type="EMBL" id="BAU81565.1"/>
    </source>
</evidence>
<dbReference type="Gene3D" id="3.30.530.20">
    <property type="match status" value="1"/>
</dbReference>
<dbReference type="Pfam" id="PF10604">
    <property type="entry name" value="Polyketide_cyc2"/>
    <property type="match status" value="1"/>
</dbReference>
<dbReference type="SUPFAM" id="SSF55961">
    <property type="entry name" value="Bet v1-like"/>
    <property type="match status" value="1"/>
</dbReference>
<sequence>MSRIDASVDISRRPDEVFSYVTDPAHLAEWQESVVTARTTRGTPGSVGSQATITRHLGKRDVTTTMRMTEADPPHSWHLRGVDGPVRGDVRGTVEPLDGGARSRLTLSVDFESHGLGKVIAPLVVRPAARKEMPRNEQHLKDILEHGTRPTDT</sequence>
<organism evidence="2 3">
    <name type="scientific">Streptomyces laurentii</name>
    <dbReference type="NCBI Taxonomy" id="39478"/>
    <lineage>
        <taxon>Bacteria</taxon>
        <taxon>Bacillati</taxon>
        <taxon>Actinomycetota</taxon>
        <taxon>Actinomycetes</taxon>
        <taxon>Kitasatosporales</taxon>
        <taxon>Streptomycetaceae</taxon>
        <taxon>Streptomyces</taxon>
    </lineage>
</organism>
<dbReference type="KEGG" id="slau:SLA_0611"/>
<evidence type="ECO:0000313" key="3">
    <source>
        <dbReference type="Proteomes" id="UP000217676"/>
    </source>
</evidence>
<proteinExistence type="predicted"/>